<proteinExistence type="predicted"/>
<comment type="caution">
    <text evidence="1">The sequence shown here is derived from an EMBL/GenBank/DDBJ whole genome shotgun (WGS) entry which is preliminary data.</text>
</comment>
<reference evidence="1 2" key="2">
    <citation type="submission" date="2008-10" db="EMBL/GenBank/DDBJ databases">
        <authorList>
            <person name="Fulton L."/>
            <person name="Clifton S."/>
            <person name="Fulton B."/>
            <person name="Xu J."/>
            <person name="Minx P."/>
            <person name="Pepin K.H."/>
            <person name="Johnson M."/>
            <person name="Bhonagiri V."/>
            <person name="Nash W.E."/>
            <person name="Mardis E.R."/>
            <person name="Wilson R.K."/>
        </authorList>
    </citation>
    <scope>NUCLEOTIDE SEQUENCE [LARGE SCALE GENOMIC DNA]</scope>
    <source>
        <strain evidence="1 2">ATCC 29098</strain>
    </source>
</reference>
<organism evidence="1 2">
    <name type="scientific">Desulfovibrio piger ATCC 29098</name>
    <dbReference type="NCBI Taxonomy" id="411464"/>
    <lineage>
        <taxon>Bacteria</taxon>
        <taxon>Pseudomonadati</taxon>
        <taxon>Thermodesulfobacteriota</taxon>
        <taxon>Desulfovibrionia</taxon>
        <taxon>Desulfovibrionales</taxon>
        <taxon>Desulfovibrionaceae</taxon>
        <taxon>Desulfovibrio</taxon>
    </lineage>
</organism>
<accession>B6WU72</accession>
<dbReference type="HOGENOM" id="CLU_3060924_0_0_7"/>
<protein>
    <recommendedName>
        <fullName evidence="3">Transcriptional regulator</fullName>
    </recommendedName>
</protein>
<evidence type="ECO:0008006" key="3">
    <source>
        <dbReference type="Google" id="ProtNLM"/>
    </source>
</evidence>
<evidence type="ECO:0000313" key="1">
    <source>
        <dbReference type="EMBL" id="EEB33471.1"/>
    </source>
</evidence>
<name>B6WU72_9BACT</name>
<evidence type="ECO:0000313" key="2">
    <source>
        <dbReference type="Proteomes" id="UP000003676"/>
    </source>
</evidence>
<dbReference type="AlphaFoldDB" id="B6WU72"/>
<dbReference type="Proteomes" id="UP000003676">
    <property type="component" value="Unassembled WGS sequence"/>
</dbReference>
<reference evidence="1 2" key="1">
    <citation type="submission" date="2008-10" db="EMBL/GenBank/DDBJ databases">
        <title>Draft genome sequence of Desulvovibrio piger (ATCC 29098).</title>
        <authorList>
            <person name="Sudarsanam P."/>
            <person name="Ley R."/>
            <person name="Guruge J."/>
            <person name="Turnbaugh P.J."/>
            <person name="Mahowald M."/>
            <person name="Liep D."/>
            <person name="Gordon J."/>
        </authorList>
    </citation>
    <scope>NUCLEOTIDE SEQUENCE [LARGE SCALE GENOMIC DNA]</scope>
    <source>
        <strain evidence="1 2">ATCC 29098</strain>
    </source>
</reference>
<sequence>MAELGRRIGVTAEAVSATVLGKRHSPRVLEALRREGVPEECLFDPRKTRDKAA</sequence>
<gene>
    <name evidence="1" type="ORF">DESPIG_01630</name>
</gene>
<dbReference type="EMBL" id="ABXU01000043">
    <property type="protein sequence ID" value="EEB33471.1"/>
    <property type="molecule type" value="Genomic_DNA"/>
</dbReference>